<dbReference type="InterPro" id="IPR010998">
    <property type="entry name" value="Integrase_recombinase_N"/>
</dbReference>
<dbReference type="SUPFAM" id="SSF56349">
    <property type="entry name" value="DNA breaking-rejoining enzymes"/>
    <property type="match status" value="1"/>
</dbReference>
<evidence type="ECO:0000259" key="4">
    <source>
        <dbReference type="Pfam" id="PF22022"/>
    </source>
</evidence>
<reference evidence="5 6" key="1">
    <citation type="submission" date="2018-05" db="EMBL/GenBank/DDBJ databases">
        <title>Reference genomes for bee gut microbiota database.</title>
        <authorList>
            <person name="Ellegaard K.M."/>
        </authorList>
    </citation>
    <scope>NUCLEOTIDE SEQUENCE [LARGE SCALE GENOMIC DNA]</scope>
    <source>
        <strain evidence="5 6">ESL0167</strain>
    </source>
</reference>
<dbReference type="PANTHER" id="PTHR30629">
    <property type="entry name" value="PROPHAGE INTEGRASE"/>
    <property type="match status" value="1"/>
</dbReference>
<proteinExistence type="inferred from homology"/>
<accession>A0A318MT60</accession>
<gene>
    <name evidence="5" type="ORF">DKK76_03160</name>
</gene>
<sequence>MKQGIDPQVHKAELEQRKQYEIISTFKKVATDWFKVKSSKGLIEITLKGIWNSLELHIFPYIGNSSIFKIKAKDFTKVMEPLRANGKLETIKRLCQRINEIMFML</sequence>
<dbReference type="InterPro" id="IPR050808">
    <property type="entry name" value="Phage_Integrase"/>
</dbReference>
<organism evidence="5 6">
    <name type="scientific">Frischella perrara</name>
    <dbReference type="NCBI Taxonomy" id="1267021"/>
    <lineage>
        <taxon>Bacteria</taxon>
        <taxon>Pseudomonadati</taxon>
        <taxon>Pseudomonadota</taxon>
        <taxon>Gammaproteobacteria</taxon>
        <taxon>Orbales</taxon>
        <taxon>Orbaceae</taxon>
        <taxon>Frischella</taxon>
    </lineage>
</organism>
<keyword evidence="3" id="KW-0238">DNA-binding</keyword>
<evidence type="ECO:0000313" key="5">
    <source>
        <dbReference type="EMBL" id="PXY96149.1"/>
    </source>
</evidence>
<evidence type="ECO:0000256" key="2">
    <source>
        <dbReference type="ARBA" id="ARBA00022908"/>
    </source>
</evidence>
<dbReference type="InterPro" id="IPR053876">
    <property type="entry name" value="Phage_int_M"/>
</dbReference>
<dbReference type="GO" id="GO:0003677">
    <property type="term" value="F:DNA binding"/>
    <property type="evidence" value="ECO:0007669"/>
    <property type="project" value="UniProtKB-KW"/>
</dbReference>
<dbReference type="Proteomes" id="UP000247838">
    <property type="component" value="Unassembled WGS sequence"/>
</dbReference>
<dbReference type="GO" id="GO:0015074">
    <property type="term" value="P:DNA integration"/>
    <property type="evidence" value="ECO:0007669"/>
    <property type="project" value="UniProtKB-KW"/>
</dbReference>
<dbReference type="EMBL" id="QGLM01000007">
    <property type="protein sequence ID" value="PXY96149.1"/>
    <property type="molecule type" value="Genomic_DNA"/>
</dbReference>
<evidence type="ECO:0000256" key="3">
    <source>
        <dbReference type="ARBA" id="ARBA00023125"/>
    </source>
</evidence>
<name>A0A318MT60_FRIPE</name>
<protein>
    <recommendedName>
        <fullName evidence="4">Phage integrase central domain-containing protein</fullName>
    </recommendedName>
</protein>
<feature type="domain" description="Phage integrase central" evidence="4">
    <location>
        <begin position="26"/>
        <end position="102"/>
    </location>
</feature>
<dbReference type="InterPro" id="IPR011010">
    <property type="entry name" value="DNA_brk_join_enz"/>
</dbReference>
<comment type="caution">
    <text evidence="5">The sequence shown here is derived from an EMBL/GenBank/DDBJ whole genome shotgun (WGS) entry which is preliminary data.</text>
</comment>
<dbReference type="PANTHER" id="PTHR30629:SF6">
    <property type="entry name" value="PROPHAGE INTEGRASE INTA-RELATED"/>
    <property type="match status" value="1"/>
</dbReference>
<dbReference type="AlphaFoldDB" id="A0A318MT60"/>
<dbReference type="Pfam" id="PF22022">
    <property type="entry name" value="Phage_int_M"/>
    <property type="match status" value="1"/>
</dbReference>
<comment type="similarity">
    <text evidence="1">Belongs to the 'phage' integrase family.</text>
</comment>
<dbReference type="Gene3D" id="1.10.150.130">
    <property type="match status" value="1"/>
</dbReference>
<keyword evidence="2" id="KW-0229">DNA integration</keyword>
<evidence type="ECO:0000256" key="1">
    <source>
        <dbReference type="ARBA" id="ARBA00008857"/>
    </source>
</evidence>
<evidence type="ECO:0000313" key="6">
    <source>
        <dbReference type="Proteomes" id="UP000247838"/>
    </source>
</evidence>